<reference evidence="14" key="1">
    <citation type="journal article" date="2017" name="Gen. Comp. Endocrinol.">
        <title>Genome-wide identification of nuclear receptor (NR) genes and the evolutionary significance of the NR1O subfamily in the monogonont rotifer Brachionus spp.</title>
        <authorList>
            <person name="Kim D.H."/>
            <person name="Kim H.S."/>
            <person name="Hwang D.S."/>
            <person name="Kim H.J."/>
            <person name="Hagiwara A."/>
            <person name="Lee J.S."/>
            <person name="Jeong C.B."/>
        </authorList>
    </citation>
    <scope>NUCLEOTIDE SEQUENCE</scope>
</reference>
<evidence type="ECO:0000256" key="3">
    <source>
        <dbReference type="ARBA" id="ARBA00022771"/>
    </source>
</evidence>
<dbReference type="GO" id="GO:0000122">
    <property type="term" value="P:negative regulation of transcription by RNA polymerase II"/>
    <property type="evidence" value="ECO:0007669"/>
    <property type="project" value="TreeGrafter"/>
</dbReference>
<dbReference type="Gene3D" id="1.10.565.10">
    <property type="entry name" value="Retinoid X Receptor"/>
    <property type="match status" value="1"/>
</dbReference>
<evidence type="ECO:0000256" key="4">
    <source>
        <dbReference type="ARBA" id="ARBA00022833"/>
    </source>
</evidence>
<feature type="domain" description="Nuclear receptor" evidence="12">
    <location>
        <begin position="129"/>
        <end position="204"/>
    </location>
</feature>
<evidence type="ECO:0000256" key="1">
    <source>
        <dbReference type="ARBA" id="ARBA00008092"/>
    </source>
</evidence>
<feature type="region of interest" description="Disordered" evidence="11">
    <location>
        <begin position="207"/>
        <end position="228"/>
    </location>
</feature>
<keyword evidence="3 10" id="KW-0863">Zinc-finger</keyword>
<dbReference type="InterPro" id="IPR000536">
    <property type="entry name" value="Nucl_hrmn_rcpt_lig-bd"/>
</dbReference>
<dbReference type="SUPFAM" id="SSF57716">
    <property type="entry name" value="Glucocorticoid receptor-like (DNA-binding domain)"/>
    <property type="match status" value="1"/>
</dbReference>
<dbReference type="InterPro" id="IPR050234">
    <property type="entry name" value="Nuclear_hormone_rcpt_NR1"/>
</dbReference>
<dbReference type="GO" id="GO:0005634">
    <property type="term" value="C:nucleus"/>
    <property type="evidence" value="ECO:0007669"/>
    <property type="project" value="UniProtKB-SubCell"/>
</dbReference>
<dbReference type="PANTHER" id="PTHR24082:SF473">
    <property type="entry name" value="ECDYSONE-INDUCED PROTEIN 75B, ISOFORM B"/>
    <property type="match status" value="1"/>
</dbReference>
<dbReference type="SMART" id="SM00430">
    <property type="entry name" value="HOLI"/>
    <property type="match status" value="1"/>
</dbReference>
<dbReference type="PRINTS" id="PR00047">
    <property type="entry name" value="STROIDFINGER"/>
</dbReference>
<dbReference type="PRINTS" id="PR00398">
    <property type="entry name" value="STRDHORMONER"/>
</dbReference>
<dbReference type="GO" id="GO:0009755">
    <property type="term" value="P:hormone-mediated signaling pathway"/>
    <property type="evidence" value="ECO:0007669"/>
    <property type="project" value="TreeGrafter"/>
</dbReference>
<dbReference type="PRINTS" id="PR00546">
    <property type="entry name" value="THYROIDHORMR"/>
</dbReference>
<evidence type="ECO:0000256" key="6">
    <source>
        <dbReference type="ARBA" id="ARBA00023125"/>
    </source>
</evidence>
<evidence type="ECO:0000256" key="10">
    <source>
        <dbReference type="RuleBase" id="RU004334"/>
    </source>
</evidence>
<comment type="subcellular location">
    <subcellularLocation>
        <location evidence="10">Nucleus</location>
    </subcellularLocation>
</comment>
<evidence type="ECO:0000256" key="9">
    <source>
        <dbReference type="ARBA" id="ARBA00023242"/>
    </source>
</evidence>
<name>A0A221CB35_BRAPC</name>
<dbReference type="CDD" id="cd06916">
    <property type="entry name" value="NR_DBD_like"/>
    <property type="match status" value="1"/>
</dbReference>
<dbReference type="InterPro" id="IPR001628">
    <property type="entry name" value="Znf_hrmn_rcpt"/>
</dbReference>
<dbReference type="InterPro" id="IPR001728">
    <property type="entry name" value="ThyrH_rcpt"/>
</dbReference>
<accession>A0A221CB35</accession>
<keyword evidence="2 10" id="KW-0479">Metal-binding</keyword>
<reference evidence="14" key="2">
    <citation type="submission" date="2017-06" db="EMBL/GenBank/DDBJ databases">
        <authorList>
            <person name="Kim H.J."/>
            <person name="Triplett B.A."/>
        </authorList>
    </citation>
    <scope>NUCLEOTIDE SEQUENCE</scope>
</reference>
<comment type="similarity">
    <text evidence="1">Belongs to the nuclear hormone receptor family. NR1 subfamily.</text>
</comment>
<dbReference type="GO" id="GO:0000978">
    <property type="term" value="F:RNA polymerase II cis-regulatory region sequence-specific DNA binding"/>
    <property type="evidence" value="ECO:0007669"/>
    <property type="project" value="TreeGrafter"/>
</dbReference>
<evidence type="ECO:0000313" key="14">
    <source>
        <dbReference type="EMBL" id="ASL70567.1"/>
    </source>
</evidence>
<evidence type="ECO:0000259" key="12">
    <source>
        <dbReference type="PROSITE" id="PS51030"/>
    </source>
</evidence>
<dbReference type="InterPro" id="IPR035500">
    <property type="entry name" value="NHR-like_dom_sf"/>
</dbReference>
<feature type="compositionally biased region" description="Polar residues" evidence="11">
    <location>
        <begin position="81"/>
        <end position="97"/>
    </location>
</feature>
<dbReference type="InterPro" id="IPR001723">
    <property type="entry name" value="Nuclear_hrmn_rcpt"/>
</dbReference>
<dbReference type="SMART" id="SM00399">
    <property type="entry name" value="ZnF_C4"/>
    <property type="match status" value="1"/>
</dbReference>
<feature type="compositionally biased region" description="Basic and acidic residues" evidence="11">
    <location>
        <begin position="215"/>
        <end position="227"/>
    </location>
</feature>
<dbReference type="PROSITE" id="PS51843">
    <property type="entry name" value="NR_LBD"/>
    <property type="match status" value="1"/>
</dbReference>
<dbReference type="Pfam" id="PF00104">
    <property type="entry name" value="Hormone_recep"/>
    <property type="match status" value="1"/>
</dbReference>
<evidence type="ECO:0000256" key="11">
    <source>
        <dbReference type="SAM" id="MobiDB-lite"/>
    </source>
</evidence>
<dbReference type="Gene3D" id="3.30.50.10">
    <property type="entry name" value="Erythroid Transcription Factor GATA-1, subunit A"/>
    <property type="match status" value="1"/>
</dbReference>
<feature type="compositionally biased region" description="Basic and acidic residues" evidence="11">
    <location>
        <begin position="110"/>
        <end position="122"/>
    </location>
</feature>
<keyword evidence="4 10" id="KW-0862">Zinc</keyword>
<dbReference type="FunFam" id="3.30.50.10:FF:000044">
    <property type="entry name" value="retinoic acid receptor beta isoform X4"/>
    <property type="match status" value="1"/>
</dbReference>
<dbReference type="PROSITE" id="PS51030">
    <property type="entry name" value="NUCLEAR_REC_DBD_2"/>
    <property type="match status" value="1"/>
</dbReference>
<evidence type="ECO:0000256" key="7">
    <source>
        <dbReference type="ARBA" id="ARBA00023163"/>
    </source>
</evidence>
<feature type="compositionally biased region" description="Basic residues" evidence="11">
    <location>
        <begin position="100"/>
        <end position="109"/>
    </location>
</feature>
<dbReference type="Pfam" id="PF00105">
    <property type="entry name" value="zf-C4"/>
    <property type="match status" value="1"/>
</dbReference>
<dbReference type="PANTHER" id="PTHR24082">
    <property type="entry name" value="NUCLEAR HORMONE RECEPTOR"/>
    <property type="match status" value="1"/>
</dbReference>
<protein>
    <submittedName>
        <fullName evidence="14">Nuclear receptor</fullName>
    </submittedName>
</protein>
<feature type="domain" description="NR LBD" evidence="13">
    <location>
        <begin position="254"/>
        <end position="523"/>
    </location>
</feature>
<dbReference type="InterPro" id="IPR013088">
    <property type="entry name" value="Znf_NHR/GATA"/>
</dbReference>
<evidence type="ECO:0000256" key="8">
    <source>
        <dbReference type="ARBA" id="ARBA00023170"/>
    </source>
</evidence>
<dbReference type="EMBL" id="MF360883">
    <property type="protein sequence ID" value="ASL70567.1"/>
    <property type="molecule type" value="Genomic_DNA"/>
</dbReference>
<evidence type="ECO:0000259" key="13">
    <source>
        <dbReference type="PROSITE" id="PS51843"/>
    </source>
</evidence>
<dbReference type="GO" id="GO:0008270">
    <property type="term" value="F:zinc ion binding"/>
    <property type="evidence" value="ECO:0007669"/>
    <property type="project" value="UniProtKB-KW"/>
</dbReference>
<proteinExistence type="inferred from homology"/>
<dbReference type="GO" id="GO:0004879">
    <property type="term" value="F:nuclear receptor activity"/>
    <property type="evidence" value="ECO:0007669"/>
    <property type="project" value="InterPro"/>
</dbReference>
<keyword evidence="7 10" id="KW-0804">Transcription</keyword>
<evidence type="ECO:0000256" key="2">
    <source>
        <dbReference type="ARBA" id="ARBA00022723"/>
    </source>
</evidence>
<dbReference type="PROSITE" id="PS00031">
    <property type="entry name" value="NUCLEAR_REC_DBD_1"/>
    <property type="match status" value="1"/>
</dbReference>
<keyword evidence="9 10" id="KW-0539">Nucleus</keyword>
<dbReference type="SUPFAM" id="SSF48508">
    <property type="entry name" value="Nuclear receptor ligand-binding domain"/>
    <property type="match status" value="1"/>
</dbReference>
<sequence>MNDLNSNLIHVYKSADPLMQMSQMDHNFENLNHSNNEIDLNILDLIGQETKEEKSQYKYLLPKTTNGQILIAPNHSQANHFTNQFTPVQSPSEAQSQDKSKKKVDRSKKTKLEQKSKSDVRSDSAQGSVGLCKICGDRASGYHYGVASCEGCKGFFRRSIQKKMQYKCMKEGNCVIVLLNRNRCQHCRFKKCLEMGMSRECVRFSNNSESNASNDTEKGDREPKKENNTQIVDEANKITNSTHKIIDTAVKQLAICDRILSIAQSHQNLCPYTKINREKNVYLSNKKLISVQVDRNKFRSEKEIMDVTKEELWRCFTVLANQDAFKIVEFAKQIPGFDQIFQNDQILMIKSHFFKVWFLRIVNLFCEEESLKKMCLTFESGHSISEDQLCTIFDENLVTLMIDTRKYFNQLNLNDIEIGILCGVIFTTTNEPFVNLNHEESYTLANKIRNDLLEALRFEISNKLKTSDNDKDDGAINNLIDNIDTFLKKISLIGVLHSENLQNYRTSFNSSKVPNLIGEIFELGKVY</sequence>
<feature type="region of interest" description="Disordered" evidence="11">
    <location>
        <begin position="81"/>
        <end position="124"/>
    </location>
</feature>
<dbReference type="GO" id="GO:0030154">
    <property type="term" value="P:cell differentiation"/>
    <property type="evidence" value="ECO:0007669"/>
    <property type="project" value="TreeGrafter"/>
</dbReference>
<keyword evidence="6 10" id="KW-0238">DNA-binding</keyword>
<dbReference type="AlphaFoldDB" id="A0A221CB35"/>
<organism evidence="14">
    <name type="scientific">Brachionus plicatilis</name>
    <name type="common">Marine rotifer</name>
    <name type="synonym">Brachionus muelleri</name>
    <dbReference type="NCBI Taxonomy" id="10195"/>
    <lineage>
        <taxon>Eukaryota</taxon>
        <taxon>Metazoa</taxon>
        <taxon>Spiralia</taxon>
        <taxon>Gnathifera</taxon>
        <taxon>Rotifera</taxon>
        <taxon>Eurotatoria</taxon>
        <taxon>Monogononta</taxon>
        <taxon>Pseudotrocha</taxon>
        <taxon>Ploima</taxon>
        <taxon>Brachionidae</taxon>
        <taxon>Brachionus</taxon>
    </lineage>
</organism>
<keyword evidence="8 10" id="KW-0675">Receptor</keyword>
<dbReference type="GO" id="GO:0045944">
    <property type="term" value="P:positive regulation of transcription by RNA polymerase II"/>
    <property type="evidence" value="ECO:0007669"/>
    <property type="project" value="TreeGrafter"/>
</dbReference>
<keyword evidence="5 10" id="KW-0805">Transcription regulation</keyword>
<evidence type="ECO:0000256" key="5">
    <source>
        <dbReference type="ARBA" id="ARBA00023015"/>
    </source>
</evidence>